<gene>
    <name evidence="1" type="ORF">AAEY27_03215</name>
</gene>
<organism evidence="1 2">
    <name type="scientific">Kosakonia calanthes</name>
    <dbReference type="NCBI Taxonomy" id="3139408"/>
    <lineage>
        <taxon>Bacteria</taxon>
        <taxon>Pseudomonadati</taxon>
        <taxon>Pseudomonadota</taxon>
        <taxon>Gammaproteobacteria</taxon>
        <taxon>Enterobacterales</taxon>
        <taxon>Enterobacteriaceae</taxon>
        <taxon>Kosakonia</taxon>
    </lineage>
</organism>
<dbReference type="EMBL" id="CP151800">
    <property type="protein sequence ID" value="WZV98922.1"/>
    <property type="molecule type" value="Genomic_DNA"/>
</dbReference>
<dbReference type="RefSeq" id="WP_342323482.1">
    <property type="nucleotide sequence ID" value="NZ_CP151800.1"/>
</dbReference>
<evidence type="ECO:0000313" key="2">
    <source>
        <dbReference type="Proteomes" id="UP001466893"/>
    </source>
</evidence>
<protein>
    <submittedName>
        <fullName evidence="1">Uncharacterized protein</fullName>
    </submittedName>
</protein>
<name>A0ABZ3B8E7_9ENTR</name>
<proteinExistence type="predicted"/>
<accession>A0ABZ3B8E7</accession>
<sequence>MNGMNITAQNIPAAKLFNNSDCLAEQPETMSGEECFARFHQKLKMTENRALRNFNKLDDNFKFVVMTLANRTSPGSFRSDEVGQPFESFDVNRRKMIIQAMNEITRWGSILPRRFSVHECILAK</sequence>
<reference evidence="1 2" key="1">
    <citation type="submission" date="2024-04" db="EMBL/GenBank/DDBJ databases">
        <title>Kosakonia calanthae sp. nov., a halophilic bacterium isolated from leaves of Calanthe tiplacata.</title>
        <authorList>
            <person name="Wu P."/>
        </authorList>
    </citation>
    <scope>NUCLEOTIDE SEQUENCE [LARGE SCALE GENOMIC DNA]</scope>
    <source>
        <strain evidence="1 2">BYX6</strain>
    </source>
</reference>
<evidence type="ECO:0000313" key="1">
    <source>
        <dbReference type="EMBL" id="WZV98922.1"/>
    </source>
</evidence>
<dbReference type="Proteomes" id="UP001466893">
    <property type="component" value="Chromosome"/>
</dbReference>
<keyword evidence="2" id="KW-1185">Reference proteome</keyword>